<dbReference type="SUPFAM" id="SSF81593">
    <property type="entry name" value="Nucleotidyltransferase substrate binding subunit/domain"/>
    <property type="match status" value="1"/>
</dbReference>
<protein>
    <submittedName>
        <fullName evidence="1">Nucleotidyltransferase substrate binding protein</fullName>
    </submittedName>
</protein>
<dbReference type="Pfam" id="PF08780">
    <property type="entry name" value="NTase_sub_bind"/>
    <property type="match status" value="1"/>
</dbReference>
<reference evidence="1 2" key="1">
    <citation type="submission" date="2016-03" db="EMBL/GenBank/DDBJ databases">
        <title>Draft genome sequence of Acetobacter malorum CECT 7742, a strain isolated from strawberry vinegar.</title>
        <authorList>
            <person name="Sainz F."/>
            <person name="Mas A."/>
            <person name="Torija M.J."/>
        </authorList>
    </citation>
    <scope>NUCLEOTIDE SEQUENCE [LARGE SCALE GENOMIC DNA]</scope>
    <source>
        <strain evidence="1 2">CECT 7742</strain>
    </source>
</reference>
<dbReference type="Gene3D" id="1.20.120.330">
    <property type="entry name" value="Nucleotidyltransferases domain 2"/>
    <property type="match status" value="1"/>
</dbReference>
<dbReference type="InterPro" id="IPR010235">
    <property type="entry name" value="HepT"/>
</dbReference>
<evidence type="ECO:0000313" key="2">
    <source>
        <dbReference type="Proteomes" id="UP000077349"/>
    </source>
</evidence>
<dbReference type="PATRIC" id="fig|178901.10.peg.1469"/>
<evidence type="ECO:0000313" key="1">
    <source>
        <dbReference type="EMBL" id="OAG77384.1"/>
    </source>
</evidence>
<dbReference type="GO" id="GO:0016740">
    <property type="term" value="F:transferase activity"/>
    <property type="evidence" value="ECO:0007669"/>
    <property type="project" value="UniProtKB-KW"/>
</dbReference>
<keyword evidence="1" id="KW-0808">Transferase</keyword>
<accession>A0A087PQG6</accession>
<proteinExistence type="predicted"/>
<dbReference type="eggNOG" id="COG1708">
    <property type="taxonomic scope" value="Bacteria"/>
</dbReference>
<dbReference type="EMBL" id="LVHD01000014">
    <property type="protein sequence ID" value="OAG77384.1"/>
    <property type="molecule type" value="Genomic_DNA"/>
</dbReference>
<dbReference type="Proteomes" id="UP000077349">
    <property type="component" value="Unassembled WGS sequence"/>
</dbReference>
<dbReference type="NCBIfam" id="TIGR01987">
    <property type="entry name" value="HI0074"/>
    <property type="match status" value="1"/>
</dbReference>
<sequence length="133" mass="15521">MLYLTPLERALDRLKEGWVRHDGAPTDEQLRDGLIQRFEFTYELSHKTLKRFLEQNSASPDEYDRMGFPDLIRSANEAGLLKGSWAEWSVYWKMRNLTSHTYNEITARQVVAGIPDFIEEAAFLLQVLKERTA</sequence>
<dbReference type="AlphaFoldDB" id="A0A087PQG6"/>
<organism evidence="1 2">
    <name type="scientific">Acetobacter malorum</name>
    <dbReference type="NCBI Taxonomy" id="178901"/>
    <lineage>
        <taxon>Bacteria</taxon>
        <taxon>Pseudomonadati</taxon>
        <taxon>Pseudomonadota</taxon>
        <taxon>Alphaproteobacteria</taxon>
        <taxon>Acetobacterales</taxon>
        <taxon>Acetobacteraceae</taxon>
        <taxon>Acetobacter</taxon>
    </lineage>
</organism>
<comment type="caution">
    <text evidence="1">The sequence shown here is derived from an EMBL/GenBank/DDBJ whole genome shotgun (WGS) entry which is preliminary data.</text>
</comment>
<gene>
    <name evidence="1" type="ORF">Amal_01371</name>
</gene>
<name>A0A087PQG6_9PROT</name>